<dbReference type="InterPro" id="IPR005135">
    <property type="entry name" value="Endo/exonuclease/phosphatase"/>
</dbReference>
<sequence>MSQVDNPEINIDQNFDIETENTQIENQTPSIPNKDRKNMSDIRKTIIKPPSKDVNDLKNWETLITGIRNIAVNQDTHNNPEIIYVQATHFKDNRYVKLQGYHPPIIRNRKIPIQPKGKNKKRSQIGGGVAIYVSVQVNFSQLNFNTDNIEVLGVSVNCQNNKINIVYVYRPPNQDIKFNDYQEVLHNLSDNIVLLGDFNSRSSMWGSSTTDSNGNIIEKVKRS</sequence>
<accession>A0A6J8DRA4</accession>
<dbReference type="Proteomes" id="UP000507470">
    <property type="component" value="Unassembled WGS sequence"/>
</dbReference>
<dbReference type="Gene3D" id="3.60.10.10">
    <property type="entry name" value="Endonuclease/exonuclease/phosphatase"/>
    <property type="match status" value="1"/>
</dbReference>
<evidence type="ECO:0000259" key="1">
    <source>
        <dbReference type="Pfam" id="PF14529"/>
    </source>
</evidence>
<dbReference type="PANTHER" id="PTHR33273">
    <property type="entry name" value="DOMAIN-CONTAINING PROTEIN, PUTATIVE-RELATED"/>
    <property type="match status" value="1"/>
</dbReference>
<dbReference type="AlphaFoldDB" id="A0A6J8DRA4"/>
<dbReference type="OrthoDB" id="6771564at2759"/>
<dbReference type="Pfam" id="PF14529">
    <property type="entry name" value="Exo_endo_phos_2"/>
    <property type="match status" value="1"/>
</dbReference>
<dbReference type="GO" id="GO:0003824">
    <property type="term" value="F:catalytic activity"/>
    <property type="evidence" value="ECO:0007669"/>
    <property type="project" value="InterPro"/>
</dbReference>
<keyword evidence="3" id="KW-1185">Reference proteome</keyword>
<organism evidence="2 3">
    <name type="scientific">Mytilus coruscus</name>
    <name type="common">Sea mussel</name>
    <dbReference type="NCBI Taxonomy" id="42192"/>
    <lineage>
        <taxon>Eukaryota</taxon>
        <taxon>Metazoa</taxon>
        <taxon>Spiralia</taxon>
        <taxon>Lophotrochozoa</taxon>
        <taxon>Mollusca</taxon>
        <taxon>Bivalvia</taxon>
        <taxon>Autobranchia</taxon>
        <taxon>Pteriomorphia</taxon>
        <taxon>Mytilida</taxon>
        <taxon>Mytiloidea</taxon>
        <taxon>Mytilidae</taxon>
        <taxon>Mytilinae</taxon>
        <taxon>Mytilus</taxon>
    </lineage>
</organism>
<feature type="domain" description="Endonuclease/exonuclease/phosphatase" evidence="1">
    <location>
        <begin position="163"/>
        <end position="219"/>
    </location>
</feature>
<name>A0A6J8DRA4_MYTCO</name>
<gene>
    <name evidence="2" type="ORF">MCOR_43802</name>
</gene>
<dbReference type="SUPFAM" id="SSF56219">
    <property type="entry name" value="DNase I-like"/>
    <property type="match status" value="1"/>
</dbReference>
<evidence type="ECO:0000313" key="3">
    <source>
        <dbReference type="Proteomes" id="UP000507470"/>
    </source>
</evidence>
<evidence type="ECO:0000313" key="2">
    <source>
        <dbReference type="EMBL" id="CAC5410629.1"/>
    </source>
</evidence>
<protein>
    <recommendedName>
        <fullName evidence="1">Endonuclease/exonuclease/phosphatase domain-containing protein</fullName>
    </recommendedName>
</protein>
<dbReference type="InterPro" id="IPR036691">
    <property type="entry name" value="Endo/exonu/phosph_ase_sf"/>
</dbReference>
<dbReference type="EMBL" id="CACVKT020007783">
    <property type="protein sequence ID" value="CAC5410629.1"/>
    <property type="molecule type" value="Genomic_DNA"/>
</dbReference>
<proteinExistence type="predicted"/>
<dbReference type="PANTHER" id="PTHR33273:SF4">
    <property type="entry name" value="ENDONUCLEASE_EXONUCLEASE_PHOSPHATASE DOMAIN-CONTAINING PROTEIN"/>
    <property type="match status" value="1"/>
</dbReference>
<reference evidence="2 3" key="1">
    <citation type="submission" date="2020-06" db="EMBL/GenBank/DDBJ databases">
        <authorList>
            <person name="Li R."/>
            <person name="Bekaert M."/>
        </authorList>
    </citation>
    <scope>NUCLEOTIDE SEQUENCE [LARGE SCALE GENOMIC DNA]</scope>
    <source>
        <strain evidence="3">wild</strain>
    </source>
</reference>